<dbReference type="AGR" id="Xenbase:XB-GENE-490272"/>
<keyword evidence="5 6" id="KW-0732">Signal</keyword>
<keyword evidence="9" id="KW-1185">Reference proteome</keyword>
<evidence type="ECO:0000313" key="10">
    <source>
        <dbReference type="RefSeq" id="NP_001131083.1"/>
    </source>
</evidence>
<protein>
    <submittedName>
        <fullName evidence="8">Interleukin 22</fullName>
    </submittedName>
    <submittedName>
        <fullName evidence="7 10">Interleukin-26</fullName>
    </submittedName>
</protein>
<sequence>MKFCTSLLSVLYLVSLHIFTCDTRLIPQKTCQRLKLEKDTENLYNKTARFKELFPKDNITDIQFLTEELKQDFMAQKNCNLRNNFLSFYIKTFLEKPPVQEKAKKLKIIQDLMVIQDMLLHCKKSHCDHKETGIKSLTELKIKIRQINGNKVLWKAISEMDTLLEWIYEYVEEML</sequence>
<dbReference type="OrthoDB" id="9289879at2759"/>
<dbReference type="InterPro" id="IPR020443">
    <property type="entry name" value="IL-10/19/20/24/26"/>
</dbReference>
<comment type="similarity">
    <text evidence="2">Belongs to the IL-10 family.</text>
</comment>
<reference evidence="7 10" key="1">
    <citation type="journal article" date="2008" name="Immunogenetics">
        <title>Comparative study and expression analysis of the interferon gamma gene locus cytokines in Xenopus tropicalis.</title>
        <authorList>
            <person name="Qi Z.T."/>
            <person name="Nie P."/>
        </authorList>
    </citation>
    <scope>NUCLEOTIDE SEQUENCE</scope>
</reference>
<keyword evidence="3" id="KW-0202">Cytokine</keyword>
<dbReference type="Proteomes" id="UP000008143">
    <property type="component" value="Chromosome 3"/>
</dbReference>
<dbReference type="Gene3D" id="1.20.1250.10">
    <property type="match status" value="1"/>
</dbReference>
<keyword evidence="4" id="KW-0964">Secreted</keyword>
<evidence type="ECO:0000256" key="2">
    <source>
        <dbReference type="ARBA" id="ARBA00008813"/>
    </source>
</evidence>
<evidence type="ECO:0000256" key="5">
    <source>
        <dbReference type="ARBA" id="ARBA00022729"/>
    </source>
</evidence>
<dbReference type="GO" id="GO:0005125">
    <property type="term" value="F:cytokine activity"/>
    <property type="evidence" value="ECO:0007669"/>
    <property type="project" value="UniProtKB-KW"/>
</dbReference>
<evidence type="ECO:0000313" key="11">
    <source>
        <dbReference type="Xenbase" id="XB-GENE-490272"/>
    </source>
</evidence>
<dbReference type="Ensembl" id="ENSXETT00000065958">
    <property type="protein sequence ID" value="ENSXETP00000059436"/>
    <property type="gene ID" value="ENSXETG00000030940"/>
</dbReference>
<evidence type="ECO:0000256" key="1">
    <source>
        <dbReference type="ARBA" id="ARBA00004613"/>
    </source>
</evidence>
<gene>
    <name evidence="10 11" type="primary">il26</name>
    <name evidence="10" type="synonym">il-21</name>
    <name evidence="10" type="synonym">il-22</name>
    <name evidence="10" type="synonym">il-d110</name>
    <name evidence="10" type="synonym">il-tif</name>
    <name evidence="10" type="synonym">il21</name>
    <name evidence="8 10" type="synonym">il22</name>
    <name evidence="7" type="synonym">IL26</name>
    <name evidence="10" type="synonym">iltif</name>
    <name evidence="10" type="synonym">tifa</name>
    <name evidence="10" type="synonym">tifil-23</name>
    <name evidence="10" type="synonym">zcyto18</name>
</gene>
<evidence type="ECO:0000313" key="8">
    <source>
        <dbReference type="Ensembl" id="ENSXETP00000059436"/>
    </source>
</evidence>
<reference evidence="10" key="4">
    <citation type="submission" date="2025-04" db="UniProtKB">
        <authorList>
            <consortium name="RefSeq"/>
        </authorList>
    </citation>
    <scope>IDENTIFICATION</scope>
</reference>
<proteinExistence type="evidence at transcript level"/>
<dbReference type="eggNOG" id="ENOG502S3YD">
    <property type="taxonomic scope" value="Eukaryota"/>
</dbReference>
<dbReference type="PaxDb" id="8364-ENSXETP00000059436"/>
<dbReference type="InterPro" id="IPR009079">
    <property type="entry name" value="4_helix_cytokine-like_core"/>
</dbReference>
<evidence type="ECO:0000313" key="7">
    <source>
        <dbReference type="EMBL" id="ABU54058.1"/>
    </source>
</evidence>
<dbReference type="AlphaFoldDB" id="B6RCW0"/>
<dbReference type="OMA" id="CKKSHCD"/>
<evidence type="ECO:0000256" key="4">
    <source>
        <dbReference type="ARBA" id="ARBA00022525"/>
    </source>
</evidence>
<organism evidence="7">
    <name type="scientific">Xenopus tropicalis</name>
    <name type="common">Western clawed frog</name>
    <name type="synonym">Silurana tropicalis</name>
    <dbReference type="NCBI Taxonomy" id="8364"/>
    <lineage>
        <taxon>Eukaryota</taxon>
        <taxon>Metazoa</taxon>
        <taxon>Chordata</taxon>
        <taxon>Craniata</taxon>
        <taxon>Vertebrata</taxon>
        <taxon>Euteleostomi</taxon>
        <taxon>Amphibia</taxon>
        <taxon>Batrachia</taxon>
        <taxon>Anura</taxon>
        <taxon>Pipoidea</taxon>
        <taxon>Pipidae</taxon>
        <taxon>Xenopodinae</taxon>
        <taxon>Xenopus</taxon>
        <taxon>Silurana</taxon>
    </lineage>
</organism>
<dbReference type="GO" id="GO:0005615">
    <property type="term" value="C:extracellular space"/>
    <property type="evidence" value="ECO:0007669"/>
    <property type="project" value="UniProtKB-KW"/>
</dbReference>
<accession>B6RCW0</accession>
<dbReference type="STRING" id="8364.ENSXETP00000031834"/>
<name>B6RCW0_XENTR</name>
<feature type="signal peptide" evidence="6">
    <location>
        <begin position="1"/>
        <end position="23"/>
    </location>
</feature>
<dbReference type="EMBL" id="EF564347">
    <property type="protein sequence ID" value="ABU54058.1"/>
    <property type="molecule type" value="mRNA"/>
</dbReference>
<dbReference type="SUPFAM" id="SSF47266">
    <property type="entry name" value="4-helical cytokines"/>
    <property type="match status" value="1"/>
</dbReference>
<dbReference type="PANTHER" id="PTHR48482">
    <property type="entry name" value="INTERLEUKIN-19-RELATED"/>
    <property type="match status" value="1"/>
</dbReference>
<feature type="chain" id="PRO_5033207563" evidence="6 10">
    <location>
        <begin position="24"/>
        <end position="175"/>
    </location>
</feature>
<dbReference type="GeneID" id="100192370"/>
<dbReference type="HOGENOM" id="CLU_1532078_0_0_1"/>
<dbReference type="RefSeq" id="NP_001131083.1">
    <property type="nucleotide sequence ID" value="NM_001137611.1"/>
</dbReference>
<reference evidence="8" key="2">
    <citation type="journal article" date="2010" name="Science">
        <title>The genome of the Western clawed frog Xenopus tropicalis.</title>
        <authorList>
            <person name="Hellsten U."/>
            <person name="Harland R.M."/>
            <person name="Gilchrist M.J."/>
            <person name="Hendrix D."/>
            <person name="Jurka J."/>
            <person name="Kapitonov V."/>
            <person name="Ovcharenko I."/>
            <person name="Putnam N.H."/>
            <person name="Shu S."/>
            <person name="Taher L."/>
            <person name="Blitz I.L."/>
            <person name="Blumberg B."/>
            <person name="Dichmann D.S."/>
            <person name="Dubchak I."/>
            <person name="Amaya E."/>
            <person name="Detter J.C."/>
            <person name="Fletcher R."/>
            <person name="Gerhard D.S."/>
            <person name="Goodstein D."/>
            <person name="Graves T."/>
            <person name="Grigoriev I.V."/>
            <person name="Grimwood J."/>
            <person name="Kawashima T."/>
            <person name="Lindquist E."/>
            <person name="Lucas S.M."/>
            <person name="Mead P.E."/>
            <person name="Mitros T."/>
            <person name="Ogino H."/>
            <person name="Ohta Y."/>
            <person name="Poliakov A.V."/>
            <person name="Pollet N."/>
            <person name="Robert J."/>
            <person name="Salamov A."/>
            <person name="Sater A.K."/>
            <person name="Schmutz J."/>
            <person name="Terry A."/>
            <person name="Vize P.D."/>
            <person name="Warren W.C."/>
            <person name="Wells D."/>
            <person name="Wills A."/>
            <person name="Wilson R.K."/>
            <person name="Zimmerman L.B."/>
            <person name="Zorn A.M."/>
            <person name="Grainger R."/>
            <person name="Grammer T."/>
            <person name="Khokha M.K."/>
            <person name="Richardson P.M."/>
            <person name="Rokhsar D.S."/>
        </authorList>
    </citation>
    <scope>NUCLEOTIDE SEQUENCE [LARGE SCALE GENOMIC DNA]</scope>
    <source>
        <strain evidence="8">Nigerian</strain>
    </source>
</reference>
<dbReference type="KEGG" id="xtr:100192370"/>
<evidence type="ECO:0000256" key="6">
    <source>
        <dbReference type="SAM" id="SignalP"/>
    </source>
</evidence>
<dbReference type="CTD" id="55801"/>
<comment type="subcellular location">
    <subcellularLocation>
        <location evidence="1">Secreted</location>
    </subcellularLocation>
</comment>
<evidence type="ECO:0000256" key="3">
    <source>
        <dbReference type="ARBA" id="ARBA00022514"/>
    </source>
</evidence>
<reference evidence="8" key="3">
    <citation type="submission" date="2020-05" db="UniProtKB">
        <authorList>
            <consortium name="Ensembl"/>
        </authorList>
    </citation>
    <scope>IDENTIFICATION</scope>
</reference>
<dbReference type="PANTHER" id="PTHR48482:SF1">
    <property type="entry name" value="INTERLEUKIN-26"/>
    <property type="match status" value="1"/>
</dbReference>
<dbReference type="Xenbase" id="XB-GENE-490272">
    <property type="gene designation" value="il26"/>
</dbReference>
<evidence type="ECO:0000313" key="9">
    <source>
        <dbReference type="Proteomes" id="UP000008143"/>
    </source>
</evidence>